<sequence>MKLQASALAIATLLAVPAIASAANTITFNGEVTDQTCSAIVDGNTDPTVMLNSVPVSALNGTVGKTAGETSFTLQLTGCAAPGTGEEEHFSALFQATNATTAGNLTNTASGGATGVALQLLTAPGGTAVNLAGGAAVAAGDIVLAEGQTSTSYDYAVQYVSEAATVTPGPVLGSLTYTLRYE</sequence>
<dbReference type="GO" id="GO:0009289">
    <property type="term" value="C:pilus"/>
    <property type="evidence" value="ECO:0007669"/>
    <property type="project" value="InterPro"/>
</dbReference>
<protein>
    <submittedName>
        <fullName evidence="1">Fimbrial family protein</fullName>
    </submittedName>
</protein>
<proteinExistence type="predicted"/>
<evidence type="ECO:0000313" key="1">
    <source>
        <dbReference type="EMBL" id="AVK08394.1"/>
    </source>
</evidence>
<dbReference type="PANTHER" id="PTHR33420">
    <property type="entry name" value="FIMBRIAL SUBUNIT ELFA-RELATED"/>
    <property type="match status" value="1"/>
</dbReference>
<reference evidence="1 2" key="1">
    <citation type="submission" date="2018-02" db="EMBL/GenBank/DDBJ databases">
        <title>FDA/CDC Antimicrobial Resistant Isolate Bank Genome Sequencing.</title>
        <authorList>
            <person name="Benahmed F.H."/>
            <person name="Lutgring J.D."/>
            <person name="Yoo B."/>
            <person name="Machado M."/>
            <person name="Brown A."/>
            <person name="McAllister G."/>
            <person name="Perry A."/>
            <person name="Halpin A.L."/>
            <person name="Vavikolanu K."/>
            <person name="Ott S."/>
            <person name="Zhao X."/>
            <person name="Tallon L.J."/>
            <person name="Sadzewicz L."/>
            <person name="Aluvathingal J."/>
            <person name="Nadendla S."/>
            <person name="Voskania-kordi A."/>
            <person name="Simonyan V."/>
            <person name="Patel J."/>
            <person name="Shawar R.M."/>
        </authorList>
    </citation>
    <scope>NUCLEOTIDE SEQUENCE [LARGE SCALE GENOMIC DNA]</scope>
    <source>
        <strain evidence="1 2">AR_0356</strain>
    </source>
</reference>
<dbReference type="AlphaFoldDB" id="A0A2R3J2I8"/>
<gene>
    <name evidence="1" type="ORF">CSB93_4293</name>
</gene>
<dbReference type="InterPro" id="IPR008966">
    <property type="entry name" value="Adhesion_dom_sf"/>
</dbReference>
<dbReference type="GeneID" id="77221205"/>
<dbReference type="PANTHER" id="PTHR33420:SF10">
    <property type="entry name" value="FIMBRIAE MAJOR SUBUNIT"/>
    <property type="match status" value="1"/>
</dbReference>
<evidence type="ECO:0000313" key="2">
    <source>
        <dbReference type="Proteomes" id="UP000238390"/>
    </source>
</evidence>
<name>A0A2R3J2I8_9PSED</name>
<dbReference type="InterPro" id="IPR036937">
    <property type="entry name" value="Adhesion_dom_fimbrial_sf"/>
</dbReference>
<accession>A0A2R3J2I8</accession>
<dbReference type="Gene3D" id="2.60.40.1090">
    <property type="entry name" value="Fimbrial-type adhesion domain"/>
    <property type="match status" value="1"/>
</dbReference>
<keyword evidence="2" id="KW-1185">Reference proteome</keyword>
<dbReference type="EMBL" id="CP027169">
    <property type="protein sequence ID" value="AVK08394.1"/>
    <property type="molecule type" value="Genomic_DNA"/>
</dbReference>
<dbReference type="GO" id="GO:0043709">
    <property type="term" value="P:cell adhesion involved in single-species biofilm formation"/>
    <property type="evidence" value="ECO:0007669"/>
    <property type="project" value="TreeGrafter"/>
</dbReference>
<dbReference type="SUPFAM" id="SSF49401">
    <property type="entry name" value="Bacterial adhesins"/>
    <property type="match status" value="1"/>
</dbReference>
<dbReference type="Proteomes" id="UP000238390">
    <property type="component" value="Chromosome"/>
</dbReference>
<dbReference type="InterPro" id="IPR050263">
    <property type="entry name" value="Bact_Fimbrial_Adh_Pro"/>
</dbReference>
<organism evidence="1 2">
    <name type="scientific">Pseudomonas paraeruginosa</name>
    <dbReference type="NCBI Taxonomy" id="2994495"/>
    <lineage>
        <taxon>Bacteria</taxon>
        <taxon>Pseudomonadati</taxon>
        <taxon>Pseudomonadota</taxon>
        <taxon>Gammaproteobacteria</taxon>
        <taxon>Pseudomonadales</taxon>
        <taxon>Pseudomonadaceae</taxon>
        <taxon>Pseudomonas</taxon>
    </lineage>
</organism>
<dbReference type="RefSeq" id="WP_003157878.1">
    <property type="nucleotide sequence ID" value="NZ_CP020560.1"/>
</dbReference>